<evidence type="ECO:0000313" key="2">
    <source>
        <dbReference type="Proteomes" id="UP000275772"/>
    </source>
</evidence>
<dbReference type="AlphaFoldDB" id="A0A383UK39"/>
<dbReference type="VEuPathDB" id="FungiDB:BLGHR1_11404"/>
<sequence>MGIVMITSKNPTHKISYKKCIPVRRYLEENNEEQTLSNKRWGLANPTFGYNCGSTFFPKSMLNSMVGPDTIRYYQQRLTGKFKLPSLQKYTGDEFSGVDLYWYPVQQRINGKPCSGPPGKYRAVFDMSNGEFKGIINLKERNEKCVTVWDVSSISSNNIYISPSTLNLDRVQDSIWPQTCFGHKFKTKIIWLYLELALKNRMSTLNESNPNLPIEDQALRDILLLRPEETKKDSKYHVFAIGHNTNFDVFSLYLVKPRKFKVGTFKPCLHFPRNDIERLQKYIGDKHNPEESLSIDH</sequence>
<dbReference type="EMBL" id="UNSH01000022">
    <property type="protein sequence ID" value="SZF00661.1"/>
    <property type="molecule type" value="Genomic_DNA"/>
</dbReference>
<proteinExistence type="predicted"/>
<accession>A0A383UK39</accession>
<gene>
    <name evidence="1" type="ORF">BLGHR1_11404</name>
</gene>
<protein>
    <submittedName>
        <fullName evidence="1">Uncharacterized protein</fullName>
    </submittedName>
</protein>
<name>A0A383UK39_BLUHO</name>
<organism evidence="1 2">
    <name type="scientific">Blumeria hordei</name>
    <name type="common">Barley powdery mildew</name>
    <name type="synonym">Blumeria graminis f. sp. hordei</name>
    <dbReference type="NCBI Taxonomy" id="2867405"/>
    <lineage>
        <taxon>Eukaryota</taxon>
        <taxon>Fungi</taxon>
        <taxon>Dikarya</taxon>
        <taxon>Ascomycota</taxon>
        <taxon>Pezizomycotina</taxon>
        <taxon>Leotiomycetes</taxon>
        <taxon>Erysiphales</taxon>
        <taxon>Erysiphaceae</taxon>
        <taxon>Blumeria</taxon>
    </lineage>
</organism>
<evidence type="ECO:0000313" key="1">
    <source>
        <dbReference type="EMBL" id="SZF00661.1"/>
    </source>
</evidence>
<dbReference type="Proteomes" id="UP000275772">
    <property type="component" value="Unassembled WGS sequence"/>
</dbReference>
<reference evidence="1 2" key="1">
    <citation type="submission" date="2017-11" db="EMBL/GenBank/DDBJ databases">
        <authorList>
            <person name="Kracher B."/>
        </authorList>
    </citation>
    <scope>NUCLEOTIDE SEQUENCE [LARGE SCALE GENOMIC DNA]</scope>
    <source>
        <strain evidence="1 2">RACE1</strain>
    </source>
</reference>